<protein>
    <submittedName>
        <fullName evidence="3">UbiE/COQ5 methyltransferase</fullName>
    </submittedName>
</protein>
<dbReference type="InParanoid" id="A0A0D2HRB3"/>
<dbReference type="InterPro" id="IPR029063">
    <property type="entry name" value="SAM-dependent_MTases_sf"/>
</dbReference>
<dbReference type="Gene3D" id="3.40.50.150">
    <property type="entry name" value="Vaccinia Virus protein VP39"/>
    <property type="match status" value="1"/>
</dbReference>
<dbReference type="Proteomes" id="UP000032233">
    <property type="component" value="Unassembled WGS sequence"/>
</dbReference>
<feature type="domain" description="Methyltransferase" evidence="2">
    <location>
        <begin position="37"/>
        <end position="154"/>
    </location>
</feature>
<evidence type="ECO:0000259" key="2">
    <source>
        <dbReference type="Pfam" id="PF13847"/>
    </source>
</evidence>
<dbReference type="InterPro" id="IPR025714">
    <property type="entry name" value="Methyltranfer_dom"/>
</dbReference>
<accession>A0A0D2HRB3</accession>
<dbReference type="CDD" id="cd02440">
    <property type="entry name" value="AdoMet_MTases"/>
    <property type="match status" value="1"/>
</dbReference>
<reference evidence="3 4" key="1">
    <citation type="submission" date="2013-11" db="EMBL/GenBank/DDBJ databases">
        <title>Metagenomic analysis of a methanogenic consortium involved in long chain n-alkane degradation.</title>
        <authorList>
            <person name="Davidova I.A."/>
            <person name="Callaghan A.V."/>
            <person name="Wawrik B."/>
            <person name="Pruitt S."/>
            <person name="Marks C."/>
            <person name="Duncan K.E."/>
            <person name="Suflita J.M."/>
        </authorList>
    </citation>
    <scope>NUCLEOTIDE SEQUENCE [LARGE SCALE GENOMIC DNA]</scope>
    <source>
        <strain evidence="3 4">SPR</strain>
    </source>
</reference>
<evidence type="ECO:0000256" key="1">
    <source>
        <dbReference type="SAM" id="MobiDB-lite"/>
    </source>
</evidence>
<organism evidence="3 4">
    <name type="scientific">Dethiosulfatarculus sandiegensis</name>
    <dbReference type="NCBI Taxonomy" id="1429043"/>
    <lineage>
        <taxon>Bacteria</taxon>
        <taxon>Pseudomonadati</taxon>
        <taxon>Thermodesulfobacteriota</taxon>
        <taxon>Desulfarculia</taxon>
        <taxon>Desulfarculales</taxon>
        <taxon>Desulfarculaceae</taxon>
        <taxon>Dethiosulfatarculus</taxon>
    </lineage>
</organism>
<dbReference type="AlphaFoldDB" id="A0A0D2HRB3"/>
<dbReference type="FunCoup" id="A0A0D2HRB3">
    <property type="interactions" value="42"/>
</dbReference>
<name>A0A0D2HRB3_9BACT</name>
<keyword evidence="3" id="KW-0489">Methyltransferase</keyword>
<evidence type="ECO:0000313" key="3">
    <source>
        <dbReference type="EMBL" id="KIX13073.1"/>
    </source>
</evidence>
<gene>
    <name evidence="3" type="ORF">X474_16035</name>
</gene>
<sequence>MHAKKEPQRCGHARHGRGPSSYWMHDPGQVFAELKLKPGDCFLDLGCGPGDYSLQASKLVGDSGLVFALDKQQESMEQLKEKTAAQGCSYIHAMEANILAPLPLTNACVDVCFLCTVLHVPQVQKAGAELFKEVRRVLKPGGRLAIIECKKGDQQFGPPIHMRLSPEEIDEALDEHGFLRISLADLGLNYMVQYAVQ</sequence>
<dbReference type="GO" id="GO:0032259">
    <property type="term" value="P:methylation"/>
    <property type="evidence" value="ECO:0007669"/>
    <property type="project" value="UniProtKB-KW"/>
</dbReference>
<proteinExistence type="predicted"/>
<dbReference type="EMBL" id="AZAC01000019">
    <property type="protein sequence ID" value="KIX13073.1"/>
    <property type="molecule type" value="Genomic_DNA"/>
</dbReference>
<dbReference type="STRING" id="1429043.X474_16035"/>
<dbReference type="GO" id="GO:0008168">
    <property type="term" value="F:methyltransferase activity"/>
    <property type="evidence" value="ECO:0007669"/>
    <property type="project" value="UniProtKB-KW"/>
</dbReference>
<keyword evidence="4" id="KW-1185">Reference proteome</keyword>
<keyword evidence="3" id="KW-0808">Transferase</keyword>
<comment type="caution">
    <text evidence="3">The sequence shown here is derived from an EMBL/GenBank/DDBJ whole genome shotgun (WGS) entry which is preliminary data.</text>
</comment>
<dbReference type="Pfam" id="PF13847">
    <property type="entry name" value="Methyltransf_31"/>
    <property type="match status" value="1"/>
</dbReference>
<dbReference type="PATRIC" id="fig|1429043.3.peg.3392"/>
<evidence type="ECO:0000313" key="4">
    <source>
        <dbReference type="Proteomes" id="UP000032233"/>
    </source>
</evidence>
<feature type="region of interest" description="Disordered" evidence="1">
    <location>
        <begin position="1"/>
        <end position="21"/>
    </location>
</feature>
<dbReference type="OrthoDB" id="5405545at2"/>
<dbReference type="SUPFAM" id="SSF53335">
    <property type="entry name" value="S-adenosyl-L-methionine-dependent methyltransferases"/>
    <property type="match status" value="1"/>
</dbReference>